<dbReference type="EMBL" id="FOJM01000011">
    <property type="protein sequence ID" value="SFA52516.1"/>
    <property type="molecule type" value="Genomic_DNA"/>
</dbReference>
<dbReference type="OrthoDB" id="769220at2"/>
<dbReference type="AlphaFoldDB" id="A0A1I0TNE3"/>
<dbReference type="RefSeq" id="WP_090984777.1">
    <property type="nucleotide sequence ID" value="NZ_FOJM01000011.1"/>
</dbReference>
<reference evidence="2" key="1">
    <citation type="submission" date="2016-10" db="EMBL/GenBank/DDBJ databases">
        <authorList>
            <person name="Varghese N."/>
            <person name="Submissions S."/>
        </authorList>
    </citation>
    <scope>NUCLEOTIDE SEQUENCE [LARGE SCALE GENOMIC DNA]</scope>
    <source>
        <strain evidence="2">DSM 18130</strain>
    </source>
</reference>
<gene>
    <name evidence="1" type="ORF">SAMN04488511_11155</name>
</gene>
<dbReference type="STRING" id="332999.SAMN04488511_11155"/>
<organism evidence="1 2">
    <name type="scientific">Pedobacter suwonensis</name>
    <dbReference type="NCBI Taxonomy" id="332999"/>
    <lineage>
        <taxon>Bacteria</taxon>
        <taxon>Pseudomonadati</taxon>
        <taxon>Bacteroidota</taxon>
        <taxon>Sphingobacteriia</taxon>
        <taxon>Sphingobacteriales</taxon>
        <taxon>Sphingobacteriaceae</taxon>
        <taxon>Pedobacter</taxon>
    </lineage>
</organism>
<proteinExistence type="predicted"/>
<evidence type="ECO:0000313" key="2">
    <source>
        <dbReference type="Proteomes" id="UP000198836"/>
    </source>
</evidence>
<protein>
    <submittedName>
        <fullName evidence="1">Uncharacterized protein</fullName>
    </submittedName>
</protein>
<keyword evidence="2" id="KW-1185">Reference proteome</keyword>
<dbReference type="Proteomes" id="UP000198836">
    <property type="component" value="Unassembled WGS sequence"/>
</dbReference>
<accession>A0A1I0TNE3</accession>
<evidence type="ECO:0000313" key="1">
    <source>
        <dbReference type="EMBL" id="SFA52516.1"/>
    </source>
</evidence>
<sequence>MLTKEKQTQKFYWLKYETSAIQTMIQHSPGIDQFVFCYLFPETDQPDKPLKLIAYGYMASSNQYSSYFDHLEVYNYSALSLSGPIMMSNNIISLTNILSLINTPDENGDKPDYLVFIPNVNRGNVFYSIKSFKRVDIGDVELFREINANPIFTNPSPPATISDF</sequence>
<name>A0A1I0TNE3_9SPHI</name>